<evidence type="ECO:0000313" key="2">
    <source>
        <dbReference type="EMBL" id="SFP14968.1"/>
    </source>
</evidence>
<evidence type="ECO:0000313" key="3">
    <source>
        <dbReference type="Proteomes" id="UP000199306"/>
    </source>
</evidence>
<organism evidence="2 3">
    <name type="scientific">Pseudarcicella hirudinis</name>
    <dbReference type="NCBI Taxonomy" id="1079859"/>
    <lineage>
        <taxon>Bacteria</taxon>
        <taxon>Pseudomonadati</taxon>
        <taxon>Bacteroidota</taxon>
        <taxon>Cytophagia</taxon>
        <taxon>Cytophagales</taxon>
        <taxon>Flectobacillaceae</taxon>
        <taxon>Pseudarcicella</taxon>
    </lineage>
</organism>
<evidence type="ECO:0000256" key="1">
    <source>
        <dbReference type="SAM" id="Phobius"/>
    </source>
</evidence>
<keyword evidence="3" id="KW-1185">Reference proteome</keyword>
<protein>
    <submittedName>
        <fullName evidence="2">Uncharacterized protein</fullName>
    </submittedName>
</protein>
<name>A0A1I5MZK1_9BACT</name>
<dbReference type="STRING" id="1079859.SAMN04515674_101526"/>
<keyword evidence="1" id="KW-1133">Transmembrane helix</keyword>
<dbReference type="EMBL" id="FOXH01000001">
    <property type="protein sequence ID" value="SFP14968.1"/>
    <property type="molecule type" value="Genomic_DNA"/>
</dbReference>
<keyword evidence="1" id="KW-0812">Transmembrane</keyword>
<dbReference type="Proteomes" id="UP000199306">
    <property type="component" value="Unassembled WGS sequence"/>
</dbReference>
<dbReference type="AlphaFoldDB" id="A0A1I5MZK1"/>
<accession>A0A1I5MZK1</accession>
<gene>
    <name evidence="2" type="ORF">SAMN04515674_101526</name>
</gene>
<keyword evidence="1" id="KW-0472">Membrane</keyword>
<feature type="transmembrane region" description="Helical" evidence="1">
    <location>
        <begin position="233"/>
        <end position="251"/>
    </location>
</feature>
<sequence length="255" mass="29467">MVNIGIISQVSSLDRSTLLKIREALNIQAGQLLNLNGYEGHYEVFDSISSMPDNYYPMYIKSEIDQPELNGYHWVDEKNKPYIDVRYNSDFDALTLTMSHEGIETIANPRVDKFLKADNFLNEPNLQGEFFFEIADITQSKEFAYRINGILVSNFVSNNWYDTTKVTGQKYDYLGYCTEPRQLLEGGYKSLKVTDKRDPSIVEYWQAFKQKGVIIWKKLNGKDVALTAISNPFPWLIVTISAVFIFLFLIFRKKS</sequence>
<reference evidence="2 3" key="1">
    <citation type="submission" date="2016-10" db="EMBL/GenBank/DDBJ databases">
        <authorList>
            <person name="de Groot N.N."/>
        </authorList>
    </citation>
    <scope>NUCLEOTIDE SEQUENCE [LARGE SCALE GENOMIC DNA]</scope>
    <source>
        <strain evidence="3">E92,LMG 26720,CCM 7988</strain>
    </source>
</reference>
<proteinExistence type="predicted"/>